<dbReference type="InterPro" id="IPR000315">
    <property type="entry name" value="Znf_B-box"/>
</dbReference>
<dbReference type="PROSITE" id="PS50119">
    <property type="entry name" value="ZF_BBOX"/>
    <property type="match status" value="1"/>
</dbReference>
<reference evidence="3" key="1">
    <citation type="submission" date="2022-11" db="EMBL/GenBank/DDBJ databases">
        <title>Centuries of genome instability and evolution in soft-shell clam transmissible cancer (bioRxiv).</title>
        <authorList>
            <person name="Hart S.F.M."/>
            <person name="Yonemitsu M.A."/>
            <person name="Giersch R.M."/>
            <person name="Beal B.F."/>
            <person name="Arriagada G."/>
            <person name="Davis B.W."/>
            <person name="Ostrander E.A."/>
            <person name="Goff S.P."/>
            <person name="Metzger M.J."/>
        </authorList>
    </citation>
    <scope>NUCLEOTIDE SEQUENCE</scope>
    <source>
        <strain evidence="3">MELC-2E11</strain>
        <tissue evidence="3">Siphon/mantle</tissue>
    </source>
</reference>
<feature type="domain" description="B box-type" evidence="2">
    <location>
        <begin position="27"/>
        <end position="68"/>
    </location>
</feature>
<dbReference type="EMBL" id="CP111015">
    <property type="protein sequence ID" value="WAR01263.1"/>
    <property type="molecule type" value="Genomic_DNA"/>
</dbReference>
<dbReference type="Gene3D" id="3.30.160.60">
    <property type="entry name" value="Classic Zinc Finger"/>
    <property type="match status" value="1"/>
</dbReference>
<dbReference type="InterPro" id="IPR047153">
    <property type="entry name" value="TRIM45/56/19-like"/>
</dbReference>
<keyword evidence="1" id="KW-0479">Metal-binding</keyword>
<dbReference type="Proteomes" id="UP001164746">
    <property type="component" value="Chromosome 4"/>
</dbReference>
<organism evidence="3 4">
    <name type="scientific">Mya arenaria</name>
    <name type="common">Soft-shell clam</name>
    <dbReference type="NCBI Taxonomy" id="6604"/>
    <lineage>
        <taxon>Eukaryota</taxon>
        <taxon>Metazoa</taxon>
        <taxon>Spiralia</taxon>
        <taxon>Lophotrochozoa</taxon>
        <taxon>Mollusca</taxon>
        <taxon>Bivalvia</taxon>
        <taxon>Autobranchia</taxon>
        <taxon>Heteroconchia</taxon>
        <taxon>Euheterodonta</taxon>
        <taxon>Imparidentia</taxon>
        <taxon>Neoheterodontei</taxon>
        <taxon>Myida</taxon>
        <taxon>Myoidea</taxon>
        <taxon>Myidae</taxon>
        <taxon>Mya</taxon>
    </lineage>
</organism>
<sequence>MASKNKNYLQDTVLNALDLIHDFSCSLCKEDNLNTEAKYFCGDCSKYFCDKCLTFHAKVHKEHVVLGHKDVDKSVGQVDTLVTCDLHPPKCVELLCEDHDELCCHLCVSLKHRMCRSIVLISDLARGIHKMPYFKEFPANVTKVTTSLDQVREARKKNQNSLKASGQSMLTKVKALRTSLNQLLDELEKRTVEEMDSVLADLDGSLQKDINACTHIHDQLRALLDNIVAQDEDSESSSFIGYRKCQDKMTEANRLLQEISTKPELIVNFQLDTHAEQFLSDLKTLGA</sequence>
<evidence type="ECO:0000256" key="1">
    <source>
        <dbReference type="PROSITE-ProRule" id="PRU00024"/>
    </source>
</evidence>
<evidence type="ECO:0000259" key="2">
    <source>
        <dbReference type="PROSITE" id="PS50119"/>
    </source>
</evidence>
<protein>
    <submittedName>
        <fullName evidence="3">TRI33-like protein</fullName>
    </submittedName>
</protein>
<gene>
    <name evidence="3" type="ORF">MAR_007821</name>
</gene>
<feature type="non-terminal residue" evidence="3">
    <location>
        <position position="1"/>
    </location>
</feature>
<keyword evidence="1" id="KW-0863">Zinc-finger</keyword>
<dbReference type="PANTHER" id="PTHR25462">
    <property type="entry name" value="BONUS, ISOFORM C-RELATED"/>
    <property type="match status" value="1"/>
</dbReference>
<keyword evidence="4" id="KW-1185">Reference proteome</keyword>
<accession>A0ABY7DU86</accession>
<keyword evidence="1" id="KW-0862">Zinc</keyword>
<evidence type="ECO:0000313" key="3">
    <source>
        <dbReference type="EMBL" id="WAR01263.1"/>
    </source>
</evidence>
<name>A0ABY7DU86_MYAAR</name>
<evidence type="ECO:0000313" key="4">
    <source>
        <dbReference type="Proteomes" id="UP001164746"/>
    </source>
</evidence>
<proteinExistence type="predicted"/>
<dbReference type="PANTHER" id="PTHR25462:SF296">
    <property type="entry name" value="MEIOTIC P26, ISOFORM F"/>
    <property type="match status" value="1"/>
</dbReference>